<reference evidence="1 2" key="1">
    <citation type="journal article" date="2019" name="Commun. Biol.">
        <title>The bagworm genome reveals a unique fibroin gene that provides high tensile strength.</title>
        <authorList>
            <person name="Kono N."/>
            <person name="Nakamura H."/>
            <person name="Ohtoshi R."/>
            <person name="Tomita M."/>
            <person name="Numata K."/>
            <person name="Arakawa K."/>
        </authorList>
    </citation>
    <scope>NUCLEOTIDE SEQUENCE [LARGE SCALE GENOMIC DNA]</scope>
</reference>
<organism evidence="1 2">
    <name type="scientific">Eumeta variegata</name>
    <name type="common">Bagworm moth</name>
    <name type="synonym">Eumeta japonica</name>
    <dbReference type="NCBI Taxonomy" id="151549"/>
    <lineage>
        <taxon>Eukaryota</taxon>
        <taxon>Metazoa</taxon>
        <taxon>Ecdysozoa</taxon>
        <taxon>Arthropoda</taxon>
        <taxon>Hexapoda</taxon>
        <taxon>Insecta</taxon>
        <taxon>Pterygota</taxon>
        <taxon>Neoptera</taxon>
        <taxon>Endopterygota</taxon>
        <taxon>Lepidoptera</taxon>
        <taxon>Glossata</taxon>
        <taxon>Ditrysia</taxon>
        <taxon>Tineoidea</taxon>
        <taxon>Psychidae</taxon>
        <taxon>Oiketicinae</taxon>
        <taxon>Eumeta</taxon>
    </lineage>
</organism>
<accession>A0A4C1XZX8</accession>
<evidence type="ECO:0000313" key="1">
    <source>
        <dbReference type="EMBL" id="GBP68683.1"/>
    </source>
</evidence>
<protein>
    <submittedName>
        <fullName evidence="1">Uncharacterized protein</fullName>
    </submittedName>
</protein>
<evidence type="ECO:0000313" key="2">
    <source>
        <dbReference type="Proteomes" id="UP000299102"/>
    </source>
</evidence>
<dbReference type="EMBL" id="BGZK01001020">
    <property type="protein sequence ID" value="GBP68683.1"/>
    <property type="molecule type" value="Genomic_DNA"/>
</dbReference>
<sequence>MRDLALFTLAQQTNSANLKRLSRYRYDVKITSTEGARRPTFLTVTSNVSRHGANGLIRLPRTRRSTCQWTWLNRAPSGLKAIYIYHLQHGYQGSYHREYLLGRPVIEGEFYERDDTTT</sequence>
<proteinExistence type="predicted"/>
<gene>
    <name evidence="1" type="ORF">EVAR_42474_1</name>
</gene>
<dbReference type="Proteomes" id="UP000299102">
    <property type="component" value="Unassembled WGS sequence"/>
</dbReference>
<keyword evidence="2" id="KW-1185">Reference proteome</keyword>
<name>A0A4C1XZX8_EUMVA</name>
<comment type="caution">
    <text evidence="1">The sequence shown here is derived from an EMBL/GenBank/DDBJ whole genome shotgun (WGS) entry which is preliminary data.</text>
</comment>
<dbReference type="AlphaFoldDB" id="A0A4C1XZX8"/>